<accession>A0A9P1J152</accession>
<organism evidence="1 2">
    <name type="scientific">Caenorhabditis angaria</name>
    <dbReference type="NCBI Taxonomy" id="860376"/>
    <lineage>
        <taxon>Eukaryota</taxon>
        <taxon>Metazoa</taxon>
        <taxon>Ecdysozoa</taxon>
        <taxon>Nematoda</taxon>
        <taxon>Chromadorea</taxon>
        <taxon>Rhabditida</taxon>
        <taxon>Rhabditina</taxon>
        <taxon>Rhabditomorpha</taxon>
        <taxon>Rhabditoidea</taxon>
        <taxon>Rhabditidae</taxon>
        <taxon>Peloderinae</taxon>
        <taxon>Caenorhabditis</taxon>
    </lineage>
</organism>
<protein>
    <submittedName>
        <fullName evidence="1">Uncharacterized protein</fullName>
    </submittedName>
</protein>
<proteinExistence type="predicted"/>
<dbReference type="Proteomes" id="UP001152747">
    <property type="component" value="Unassembled WGS sequence"/>
</dbReference>
<keyword evidence="2" id="KW-1185">Reference proteome</keyword>
<dbReference type="AlphaFoldDB" id="A0A9P1J152"/>
<evidence type="ECO:0000313" key="1">
    <source>
        <dbReference type="EMBL" id="CAI5453824.1"/>
    </source>
</evidence>
<dbReference type="EMBL" id="CANHGI010000005">
    <property type="protein sequence ID" value="CAI5453824.1"/>
    <property type="molecule type" value="Genomic_DNA"/>
</dbReference>
<name>A0A9P1J152_9PELO</name>
<comment type="caution">
    <text evidence="1">The sequence shown here is derived from an EMBL/GenBank/DDBJ whole genome shotgun (WGS) entry which is preliminary data.</text>
</comment>
<gene>
    <name evidence="1" type="ORF">CAMP_LOCUS16461</name>
</gene>
<evidence type="ECO:0000313" key="2">
    <source>
        <dbReference type="Proteomes" id="UP001152747"/>
    </source>
</evidence>
<reference evidence="1" key="1">
    <citation type="submission" date="2022-11" db="EMBL/GenBank/DDBJ databases">
        <authorList>
            <person name="Kikuchi T."/>
        </authorList>
    </citation>
    <scope>NUCLEOTIDE SEQUENCE</scope>
    <source>
        <strain evidence="1">PS1010</strain>
    </source>
</reference>
<sequence>MKLICTKANFCTSKSFRQLRDLTGQTVTKNLKKAVDEIKKNIDINIYYFDGLRQLQMNKKNLKMMKKEDGFEDYGNWLGVNNLSIGTN</sequence>